<dbReference type="OrthoDB" id="3255427at2759"/>
<name>A0A8E2DUJ5_9APHY</name>
<proteinExistence type="predicted"/>
<dbReference type="EMBL" id="KV722332">
    <property type="protein sequence ID" value="OCH96114.1"/>
    <property type="molecule type" value="Genomic_DNA"/>
</dbReference>
<evidence type="ECO:0000313" key="2">
    <source>
        <dbReference type="EMBL" id="OCH96114.1"/>
    </source>
</evidence>
<dbReference type="PANTHER" id="PTHR38696:SF1">
    <property type="entry name" value="MEDIATOR OF RNA POLYMERASE II TRANSCRIPTION SUBUNIT 13"/>
    <property type="match status" value="1"/>
</dbReference>
<protein>
    <submittedName>
        <fullName evidence="2">Uncharacterized protein</fullName>
    </submittedName>
</protein>
<feature type="region of interest" description="Disordered" evidence="1">
    <location>
        <begin position="51"/>
        <end position="122"/>
    </location>
</feature>
<dbReference type="PANTHER" id="PTHR38696">
    <property type="entry name" value="MEDIATOR OF RNA POLYMERASE II TRANSCRIPTION SUBUNIT 13"/>
    <property type="match status" value="1"/>
</dbReference>
<dbReference type="AlphaFoldDB" id="A0A8E2DUJ5"/>
<evidence type="ECO:0000313" key="3">
    <source>
        <dbReference type="Proteomes" id="UP000250043"/>
    </source>
</evidence>
<dbReference type="Proteomes" id="UP000250043">
    <property type="component" value="Unassembled WGS sequence"/>
</dbReference>
<keyword evidence="3" id="KW-1185">Reference proteome</keyword>
<feature type="compositionally biased region" description="Pro residues" evidence="1">
    <location>
        <begin position="51"/>
        <end position="60"/>
    </location>
</feature>
<evidence type="ECO:0000256" key="1">
    <source>
        <dbReference type="SAM" id="MobiDB-lite"/>
    </source>
</evidence>
<organism evidence="2 3">
    <name type="scientific">Obba rivulosa</name>
    <dbReference type="NCBI Taxonomy" id="1052685"/>
    <lineage>
        <taxon>Eukaryota</taxon>
        <taxon>Fungi</taxon>
        <taxon>Dikarya</taxon>
        <taxon>Basidiomycota</taxon>
        <taxon>Agaricomycotina</taxon>
        <taxon>Agaricomycetes</taxon>
        <taxon>Polyporales</taxon>
        <taxon>Gelatoporiaceae</taxon>
        <taxon>Obba</taxon>
    </lineage>
</organism>
<accession>A0A8E2DUJ5</accession>
<gene>
    <name evidence="2" type="ORF">OBBRIDRAFT_787563</name>
</gene>
<reference evidence="2 3" key="1">
    <citation type="submission" date="2016-07" db="EMBL/GenBank/DDBJ databases">
        <title>Draft genome of the white-rot fungus Obba rivulosa 3A-2.</title>
        <authorList>
            <consortium name="DOE Joint Genome Institute"/>
            <person name="Miettinen O."/>
            <person name="Riley R."/>
            <person name="Acob R."/>
            <person name="Barry K."/>
            <person name="Cullen D."/>
            <person name="De Vries R."/>
            <person name="Hainaut M."/>
            <person name="Hatakka A."/>
            <person name="Henrissat B."/>
            <person name="Hilden K."/>
            <person name="Kuo R."/>
            <person name="Labutti K."/>
            <person name="Lipzen A."/>
            <person name="Makela M.R."/>
            <person name="Sandor L."/>
            <person name="Spatafora J.W."/>
            <person name="Grigoriev I.V."/>
            <person name="Hibbett D.S."/>
        </authorList>
    </citation>
    <scope>NUCLEOTIDE SEQUENCE [LARGE SCALE GENOMIC DNA]</scope>
    <source>
        <strain evidence="2 3">3A-2</strain>
    </source>
</reference>
<sequence>MQAFHNDQAYYAQPQYAAAPAGYYPQFNAYPPYLPAQQNVAPFPVYATPYEPPQQFPTPAPRRKHLHRSSSAAPSGKSGGPLKSALKRHDKLSASDGAPLTRSRTTSDTRPRVNSQTRHRSNSLPHFVPEHIFFSVHSTNEFRMDNIAYQSTLEELKEHVLPMWPQGVSLDDSREHRWRVQFMGSPWSSVGTDFVLAQRLVTRLFTILASQGYSYLTTVNVRNRLQPPRLVFSQSEPDLAADFFTVTFNKSGYKLSILDAPIEVTQDLGASLRKAFPRRITTDRAMEEGVYVIEVKKGGSYGTPEVDKSTFTAYFLQFLNSVGFKLNGSIPLGKKAGFGLGPRKDVWFFRGTTRRPESRQSRQEK</sequence>